<organism evidence="1">
    <name type="scientific">viral metagenome</name>
    <dbReference type="NCBI Taxonomy" id="1070528"/>
    <lineage>
        <taxon>unclassified sequences</taxon>
        <taxon>metagenomes</taxon>
        <taxon>organismal metagenomes</taxon>
    </lineage>
</organism>
<reference evidence="1" key="1">
    <citation type="journal article" date="2020" name="Nature">
        <title>Giant virus diversity and host interactions through global metagenomics.</title>
        <authorList>
            <person name="Schulz F."/>
            <person name="Roux S."/>
            <person name="Paez-Espino D."/>
            <person name="Jungbluth S."/>
            <person name="Walsh D.A."/>
            <person name="Denef V.J."/>
            <person name="McMahon K.D."/>
            <person name="Konstantinidis K.T."/>
            <person name="Eloe-Fadrosh E.A."/>
            <person name="Kyrpides N.C."/>
            <person name="Woyke T."/>
        </authorList>
    </citation>
    <scope>NUCLEOTIDE SEQUENCE</scope>
    <source>
        <strain evidence="1">GVMAG-S-ERX555907-63</strain>
    </source>
</reference>
<proteinExistence type="predicted"/>
<evidence type="ECO:0000313" key="1">
    <source>
        <dbReference type="EMBL" id="QHU23162.1"/>
    </source>
</evidence>
<protein>
    <submittedName>
        <fullName evidence="1">Uncharacterized protein</fullName>
    </submittedName>
</protein>
<name>A0A6C0KYV5_9ZZZZ</name>
<sequence>MDVYRHIVSFMKEYEIPIINREFIKGYVHRKWRRLNGIPLLVDILWHSPMMCHKYCVCKVANENDRIIYYNRRRRNSI</sequence>
<dbReference type="AlphaFoldDB" id="A0A6C0KYV5"/>
<accession>A0A6C0KYV5</accession>
<dbReference type="EMBL" id="MN741025">
    <property type="protein sequence ID" value="QHU23162.1"/>
    <property type="molecule type" value="Genomic_DNA"/>
</dbReference>